<dbReference type="SUPFAM" id="SSF103473">
    <property type="entry name" value="MFS general substrate transporter"/>
    <property type="match status" value="1"/>
</dbReference>
<feature type="transmembrane region" description="Helical" evidence="1">
    <location>
        <begin position="118"/>
        <end position="138"/>
    </location>
</feature>
<keyword evidence="4" id="KW-1185">Reference proteome</keyword>
<reference evidence="3 4" key="1">
    <citation type="submission" date="2024-02" db="EMBL/GenBank/DDBJ databases">
        <title>Lysinimicrobium sediminis NBRC 112286.</title>
        <authorList>
            <person name="Ichikawa N."/>
            <person name="Katano-Makiyama Y."/>
            <person name="Hidaka K."/>
        </authorList>
    </citation>
    <scope>NUCLEOTIDE SEQUENCE [LARGE SCALE GENOMIC DNA]</scope>
    <source>
        <strain evidence="3 4">NBRC 112286</strain>
    </source>
</reference>
<feature type="transmembrane region" description="Helical" evidence="1">
    <location>
        <begin position="145"/>
        <end position="163"/>
    </location>
</feature>
<dbReference type="Pfam" id="PF07690">
    <property type="entry name" value="MFS_1"/>
    <property type="match status" value="1"/>
</dbReference>
<dbReference type="RefSeq" id="WP_286216232.1">
    <property type="nucleotide sequence ID" value="NZ_AP027736.1"/>
</dbReference>
<dbReference type="PANTHER" id="PTHR23534">
    <property type="entry name" value="MFS PERMEASE"/>
    <property type="match status" value="1"/>
</dbReference>
<protein>
    <recommendedName>
        <fullName evidence="5">MFS transporter</fullName>
    </recommendedName>
</protein>
<proteinExistence type="predicted"/>
<evidence type="ECO:0000313" key="4">
    <source>
        <dbReference type="Proteomes" id="UP001426770"/>
    </source>
</evidence>
<keyword evidence="2" id="KW-0732">Signal</keyword>
<evidence type="ECO:0000313" key="3">
    <source>
        <dbReference type="EMBL" id="GAA5520007.1"/>
    </source>
</evidence>
<accession>A0ABP9WJJ7</accession>
<dbReference type="PANTHER" id="PTHR23534:SF1">
    <property type="entry name" value="MAJOR FACILITATOR SUPERFAMILY PROTEIN"/>
    <property type="match status" value="1"/>
</dbReference>
<feature type="chain" id="PRO_5046257615" description="MFS transporter" evidence="2">
    <location>
        <begin position="26"/>
        <end position="202"/>
    </location>
</feature>
<comment type="caution">
    <text evidence="3">The sequence shown here is derived from an EMBL/GenBank/DDBJ whole genome shotgun (WGS) entry which is preliminary data.</text>
</comment>
<dbReference type="InterPro" id="IPR011701">
    <property type="entry name" value="MFS"/>
</dbReference>
<feature type="transmembrane region" description="Helical" evidence="1">
    <location>
        <begin position="169"/>
        <end position="189"/>
    </location>
</feature>
<organism evidence="3 4">
    <name type="scientific">Demequina sediminis</name>
    <dbReference type="NCBI Taxonomy" id="1930058"/>
    <lineage>
        <taxon>Bacteria</taxon>
        <taxon>Bacillati</taxon>
        <taxon>Actinomycetota</taxon>
        <taxon>Actinomycetes</taxon>
        <taxon>Micrococcales</taxon>
        <taxon>Demequinaceae</taxon>
        <taxon>Demequina</taxon>
    </lineage>
</organism>
<feature type="signal peptide" evidence="2">
    <location>
        <begin position="1"/>
        <end position="25"/>
    </location>
</feature>
<feature type="transmembrane region" description="Helical" evidence="1">
    <location>
        <begin position="58"/>
        <end position="77"/>
    </location>
</feature>
<evidence type="ECO:0000256" key="1">
    <source>
        <dbReference type="SAM" id="Phobius"/>
    </source>
</evidence>
<dbReference type="EMBL" id="BAABRR010000017">
    <property type="protein sequence ID" value="GAA5520007.1"/>
    <property type="molecule type" value="Genomic_DNA"/>
</dbReference>
<gene>
    <name evidence="3" type="ORF">Lsed01_02468</name>
</gene>
<dbReference type="InterPro" id="IPR036259">
    <property type="entry name" value="MFS_trans_sf"/>
</dbReference>
<sequence>MLAAVAYAACAVVLWVFLTPGPLLAARTHARASAASSPRTDAHAPDADAVDPLWGRCAGWGIVVMVAGQAVMVAVMTMTPVHMTHHGHAVSIIGLVIAPDVAAMYLPSPVAGALVDRWGPWPVAALAGAVLGAAGAVAGLADPSGVVGTAVGLVLLGVGWSLAMSAAGFPVLALACGALAVAVMAAALGSARRVRAGTMSAS</sequence>
<dbReference type="Proteomes" id="UP001426770">
    <property type="component" value="Unassembled WGS sequence"/>
</dbReference>
<keyword evidence="1" id="KW-0472">Membrane</keyword>
<keyword evidence="1" id="KW-0812">Transmembrane</keyword>
<name>A0ABP9WJJ7_9MICO</name>
<keyword evidence="1" id="KW-1133">Transmembrane helix</keyword>
<evidence type="ECO:0000256" key="2">
    <source>
        <dbReference type="SAM" id="SignalP"/>
    </source>
</evidence>
<dbReference type="Gene3D" id="1.20.1250.20">
    <property type="entry name" value="MFS general substrate transporter like domains"/>
    <property type="match status" value="1"/>
</dbReference>
<evidence type="ECO:0008006" key="5">
    <source>
        <dbReference type="Google" id="ProtNLM"/>
    </source>
</evidence>